<sequence>MRYGGIDGYQNLSRINARIIEQSLINQYGKGNLLNIRNSIAPKYWIEYGIKP</sequence>
<dbReference type="KEGG" id="fcs:TRV642_0819"/>
<proteinExistence type="predicted"/>
<gene>
    <name evidence="1" type="ORF">TRV642_0819</name>
</gene>
<dbReference type="AlphaFoldDB" id="A0A9W4X2E9"/>
<evidence type="ECO:0000313" key="1">
    <source>
        <dbReference type="EMBL" id="CAI2765853.1"/>
    </source>
</evidence>
<protein>
    <submittedName>
        <fullName evidence="1">Uncharacterized protein</fullName>
    </submittedName>
</protein>
<dbReference type="EMBL" id="OX336425">
    <property type="protein sequence ID" value="CAI2765853.1"/>
    <property type="molecule type" value="Genomic_DNA"/>
</dbReference>
<dbReference type="Proteomes" id="UP001152749">
    <property type="component" value="Chromosome"/>
</dbReference>
<reference evidence="1" key="1">
    <citation type="submission" date="2022-09" db="EMBL/GenBank/DDBJ databases">
        <authorList>
            <person name="Duchaud E."/>
        </authorList>
    </citation>
    <scope>NUCLEOTIDE SEQUENCE</scope>
    <source>
        <strain evidence="1">TRV642</strain>
    </source>
</reference>
<evidence type="ECO:0000313" key="2">
    <source>
        <dbReference type="Proteomes" id="UP001152749"/>
    </source>
</evidence>
<accession>A0A9W4X2E9</accession>
<organism evidence="1 2">
    <name type="scientific">Flavobacterium collinsii</name>
    <dbReference type="NCBI Taxonomy" id="1114861"/>
    <lineage>
        <taxon>Bacteria</taxon>
        <taxon>Pseudomonadati</taxon>
        <taxon>Bacteroidota</taxon>
        <taxon>Flavobacteriia</taxon>
        <taxon>Flavobacteriales</taxon>
        <taxon>Flavobacteriaceae</taxon>
        <taxon>Flavobacterium</taxon>
    </lineage>
</organism>
<name>A0A9W4X2E9_9FLAO</name>